<keyword evidence="5" id="KW-0863">Zinc-finger</keyword>
<evidence type="ECO:0000256" key="1">
    <source>
        <dbReference type="ARBA" id="ARBA00004123"/>
    </source>
</evidence>
<gene>
    <name evidence="11" type="ORF">L1049_014847</name>
</gene>
<evidence type="ECO:0008006" key="13">
    <source>
        <dbReference type="Google" id="ProtNLM"/>
    </source>
</evidence>
<keyword evidence="4" id="KW-0479">Metal-binding</keyword>
<keyword evidence="3" id="KW-0235">DNA replication</keyword>
<evidence type="ECO:0000256" key="3">
    <source>
        <dbReference type="ARBA" id="ARBA00022705"/>
    </source>
</evidence>
<keyword evidence="7" id="KW-0539">Nucleus</keyword>
<evidence type="ECO:0000256" key="8">
    <source>
        <dbReference type="SAM" id="MobiDB-lite"/>
    </source>
</evidence>
<dbReference type="GO" id="GO:0008270">
    <property type="term" value="F:zinc ion binding"/>
    <property type="evidence" value="ECO:0007669"/>
    <property type="project" value="UniProtKB-KW"/>
</dbReference>
<dbReference type="GO" id="GO:0006270">
    <property type="term" value="P:DNA replication initiation"/>
    <property type="evidence" value="ECO:0007669"/>
    <property type="project" value="InterPro"/>
</dbReference>
<dbReference type="InterPro" id="IPR055065">
    <property type="entry name" value="OB_MCM10"/>
</dbReference>
<dbReference type="InterPro" id="IPR040184">
    <property type="entry name" value="Mcm10"/>
</dbReference>
<keyword evidence="12" id="KW-1185">Reference proteome</keyword>
<dbReference type="PANTHER" id="PTHR13454">
    <property type="entry name" value="PROTEIN MCM10 HOMOLOG"/>
    <property type="match status" value="1"/>
</dbReference>
<dbReference type="Pfam" id="PF22379">
    <property type="entry name" value="OB_MCM10"/>
    <property type="match status" value="1"/>
</dbReference>
<reference evidence="11 12" key="1">
    <citation type="journal article" date="2024" name="Plant J.">
        <title>Genome sequences and population genomics reveal climatic adaptation and genomic divergence between two closely related sweetgum species.</title>
        <authorList>
            <person name="Xu W.Q."/>
            <person name="Ren C.Q."/>
            <person name="Zhang X.Y."/>
            <person name="Comes H.P."/>
            <person name="Liu X.H."/>
            <person name="Li Y.G."/>
            <person name="Kettle C.J."/>
            <person name="Jalonen R."/>
            <person name="Gaisberger H."/>
            <person name="Ma Y.Z."/>
            <person name="Qiu Y.X."/>
        </authorList>
    </citation>
    <scope>NUCLEOTIDE SEQUENCE [LARGE SCALE GENOMIC DNA]</scope>
    <source>
        <strain evidence="11">Hangzhou</strain>
    </source>
</reference>
<dbReference type="PANTHER" id="PTHR13454:SF11">
    <property type="entry name" value="PROTEIN MCM10 HOMOLOG"/>
    <property type="match status" value="1"/>
</dbReference>
<comment type="caution">
    <text evidence="11">The sequence shown here is derived from an EMBL/GenBank/DDBJ whole genome shotgun (WGS) entry which is preliminary data.</text>
</comment>
<proteinExistence type="inferred from homology"/>
<evidence type="ECO:0000256" key="4">
    <source>
        <dbReference type="ARBA" id="ARBA00022723"/>
    </source>
</evidence>
<dbReference type="GO" id="GO:0043596">
    <property type="term" value="C:nuclear replication fork"/>
    <property type="evidence" value="ECO:0007669"/>
    <property type="project" value="TreeGrafter"/>
</dbReference>
<evidence type="ECO:0000256" key="2">
    <source>
        <dbReference type="ARBA" id="ARBA00009679"/>
    </source>
</evidence>
<protein>
    <recommendedName>
        <fullName evidence="13">Zinc finger Mcm10/DnaG-type domain-containing protein</fullName>
    </recommendedName>
</protein>
<evidence type="ECO:0000259" key="10">
    <source>
        <dbReference type="Pfam" id="PF22379"/>
    </source>
</evidence>
<evidence type="ECO:0000259" key="9">
    <source>
        <dbReference type="Pfam" id="PF09329"/>
    </source>
</evidence>
<comment type="subcellular location">
    <subcellularLocation>
        <location evidence="1">Nucleus</location>
    </subcellularLocation>
</comment>
<evidence type="ECO:0000256" key="5">
    <source>
        <dbReference type="ARBA" id="ARBA00022771"/>
    </source>
</evidence>
<dbReference type="EMBL" id="JBBPBK010000004">
    <property type="protein sequence ID" value="KAK9286450.1"/>
    <property type="molecule type" value="Genomic_DNA"/>
</dbReference>
<dbReference type="Proteomes" id="UP001415857">
    <property type="component" value="Unassembled WGS sequence"/>
</dbReference>
<feature type="domain" description="Zinc finger Mcm10/DnaG-type" evidence="9">
    <location>
        <begin position="165"/>
        <end position="210"/>
    </location>
</feature>
<feature type="domain" description="MCM10 OB-fold" evidence="10">
    <location>
        <begin position="36"/>
        <end position="162"/>
    </location>
</feature>
<dbReference type="GO" id="GO:0003697">
    <property type="term" value="F:single-stranded DNA binding"/>
    <property type="evidence" value="ECO:0007669"/>
    <property type="project" value="InterPro"/>
</dbReference>
<accession>A0AAP0X623</accession>
<dbReference type="FunFam" id="2.40.50.140:FF:000174">
    <property type="entry name" value="DNA replication licensing factor mcm10"/>
    <property type="match status" value="1"/>
</dbReference>
<dbReference type="AlphaFoldDB" id="A0AAP0X623"/>
<dbReference type="Gene3D" id="2.40.50.140">
    <property type="entry name" value="Nucleic acid-binding proteins"/>
    <property type="match status" value="1"/>
</dbReference>
<dbReference type="Pfam" id="PF09329">
    <property type="entry name" value="zf-primase"/>
    <property type="match status" value="1"/>
</dbReference>
<evidence type="ECO:0000313" key="11">
    <source>
        <dbReference type="EMBL" id="KAK9286450.1"/>
    </source>
</evidence>
<organism evidence="11 12">
    <name type="scientific">Liquidambar formosana</name>
    <name type="common">Formosan gum</name>
    <dbReference type="NCBI Taxonomy" id="63359"/>
    <lineage>
        <taxon>Eukaryota</taxon>
        <taxon>Viridiplantae</taxon>
        <taxon>Streptophyta</taxon>
        <taxon>Embryophyta</taxon>
        <taxon>Tracheophyta</taxon>
        <taxon>Spermatophyta</taxon>
        <taxon>Magnoliopsida</taxon>
        <taxon>eudicotyledons</taxon>
        <taxon>Gunneridae</taxon>
        <taxon>Pentapetalae</taxon>
        <taxon>Saxifragales</taxon>
        <taxon>Altingiaceae</taxon>
        <taxon>Liquidambar</taxon>
    </lineage>
</organism>
<feature type="region of interest" description="Disordered" evidence="8">
    <location>
        <begin position="312"/>
        <end position="339"/>
    </location>
</feature>
<sequence length="357" mass="39760">MSVFRNAVQDCLDYEPEPVEKSRKSKQNSNDAEVEKFSGLRIRNQLVSPVELGNRFSDIRFVRLPAIKNLLKGDTLSGCWATVGVLTEKGNPKTSSTGKNYCIWQMGCLDEKTTSVFLFGDAYQKNWKEQIGTVFALFNCGVRKDAAGAGYSLSVFSAGQILKIGTSVDYGVCKGKRKDGMACTLVINKRRGIYCRYHKSKASEKYSIKRTELKGGNLRTAFRDPLKSEGIYLVDPLAGRTNLTRPMQPVKLLSVEGLKKALSNAGKVTTNIHSQGIRFLTEITGFNHFPPLLMLAIDSSFFRFASSRKVDEPVVRRNQQPDAKRKKTDPGQASAVKTKQATEKMIELEFVSSDEEI</sequence>
<dbReference type="GO" id="GO:0003688">
    <property type="term" value="F:DNA replication origin binding"/>
    <property type="evidence" value="ECO:0007669"/>
    <property type="project" value="TreeGrafter"/>
</dbReference>
<dbReference type="InterPro" id="IPR012340">
    <property type="entry name" value="NA-bd_OB-fold"/>
</dbReference>
<evidence type="ECO:0000256" key="7">
    <source>
        <dbReference type="ARBA" id="ARBA00023242"/>
    </source>
</evidence>
<dbReference type="InterPro" id="IPR015408">
    <property type="entry name" value="Znf_Mcm10/DnaG"/>
</dbReference>
<evidence type="ECO:0000256" key="6">
    <source>
        <dbReference type="ARBA" id="ARBA00022833"/>
    </source>
</evidence>
<keyword evidence="6" id="KW-0862">Zinc</keyword>
<comment type="similarity">
    <text evidence="2">Belongs to the MCM10 family.</text>
</comment>
<evidence type="ECO:0000313" key="12">
    <source>
        <dbReference type="Proteomes" id="UP001415857"/>
    </source>
</evidence>
<name>A0AAP0X623_LIQFO</name>